<keyword evidence="1 8" id="KW-0963">Cytoplasm</keyword>
<feature type="binding site" evidence="8">
    <location>
        <position position="23"/>
    </location>
    <ligand>
        <name>GTP</name>
        <dbReference type="ChEBI" id="CHEBI:37565"/>
    </ligand>
</feature>
<keyword evidence="4 8" id="KW-0547">Nucleotide-binding</keyword>
<dbReference type="Gene3D" id="3.90.550.10">
    <property type="entry name" value="Spore Coat Polysaccharide Biosynthesis Protein SpsA, Chain A"/>
    <property type="match status" value="1"/>
</dbReference>
<keyword evidence="7 8" id="KW-0501">Molybdenum cofactor biosynthesis</keyword>
<accession>A0A0N9UYX5</accession>
<feature type="binding site" evidence="8">
    <location>
        <position position="96"/>
    </location>
    <ligand>
        <name>Mg(2+)</name>
        <dbReference type="ChEBI" id="CHEBI:18420"/>
    </ligand>
</feature>
<dbReference type="EMBL" id="CP012700">
    <property type="protein sequence ID" value="ALH81073.1"/>
    <property type="molecule type" value="Genomic_DNA"/>
</dbReference>
<dbReference type="GO" id="GO:0006777">
    <property type="term" value="P:Mo-molybdopterin cofactor biosynthetic process"/>
    <property type="evidence" value="ECO:0007669"/>
    <property type="project" value="UniProtKB-KW"/>
</dbReference>
<proteinExistence type="inferred from homology"/>
<feature type="domain" description="MobA-like NTP transferase" evidence="9">
    <location>
        <begin position="8"/>
        <end position="157"/>
    </location>
</feature>
<dbReference type="GO" id="GO:0005525">
    <property type="term" value="F:GTP binding"/>
    <property type="evidence" value="ECO:0007669"/>
    <property type="project" value="UniProtKB-UniRule"/>
</dbReference>
<reference evidence="10 11" key="1">
    <citation type="journal article" date="2015" name="Genome Announc.">
        <title>Complete Genome Sequence of Polypropylene Glycol- and Polyethylene Glycol-Degrading Sphingopyxis macrogoltabida Strain EY-1.</title>
        <authorList>
            <person name="Ohtsubo Y."/>
            <person name="Nagata Y."/>
            <person name="Numata M."/>
            <person name="Tsuchikane K."/>
            <person name="Hosoyama A."/>
            <person name="Yamazoe A."/>
            <person name="Tsuda M."/>
            <person name="Fujita N."/>
            <person name="Kawai F."/>
        </authorList>
    </citation>
    <scope>NUCLEOTIDE SEQUENCE [LARGE SCALE GENOMIC DNA]</scope>
    <source>
        <strain evidence="10 11">EY-1</strain>
    </source>
</reference>
<comment type="function">
    <text evidence="8">Transfers a GMP moiety from GTP to Mo-molybdopterin (Mo-MPT) cofactor (Moco or molybdenum cofactor) to form Mo-molybdopterin guanine dinucleotide (Mo-MGD) cofactor.</text>
</comment>
<comment type="catalytic activity">
    <reaction evidence="8">
        <text>Mo-molybdopterin + GTP + H(+) = Mo-molybdopterin guanine dinucleotide + diphosphate</text>
        <dbReference type="Rhea" id="RHEA:34243"/>
        <dbReference type="ChEBI" id="CHEBI:15378"/>
        <dbReference type="ChEBI" id="CHEBI:33019"/>
        <dbReference type="ChEBI" id="CHEBI:37565"/>
        <dbReference type="ChEBI" id="CHEBI:71302"/>
        <dbReference type="ChEBI" id="CHEBI:71310"/>
        <dbReference type="EC" id="2.7.7.77"/>
    </reaction>
</comment>
<comment type="caution">
    <text evidence="8">Lacks conserved residue(s) required for the propagation of feature annotation.</text>
</comment>
<evidence type="ECO:0000256" key="3">
    <source>
        <dbReference type="ARBA" id="ARBA00022723"/>
    </source>
</evidence>
<comment type="cofactor">
    <cofactor evidence="8">
        <name>Mg(2+)</name>
        <dbReference type="ChEBI" id="CHEBI:18420"/>
    </cofactor>
</comment>
<evidence type="ECO:0000256" key="2">
    <source>
        <dbReference type="ARBA" id="ARBA00022679"/>
    </source>
</evidence>
<dbReference type="GO" id="GO:0046872">
    <property type="term" value="F:metal ion binding"/>
    <property type="evidence" value="ECO:0007669"/>
    <property type="project" value="UniProtKB-KW"/>
</dbReference>
<keyword evidence="5 8" id="KW-0460">Magnesium</keyword>
<evidence type="ECO:0000313" key="11">
    <source>
        <dbReference type="Proteomes" id="UP000058074"/>
    </source>
</evidence>
<feature type="binding site" evidence="8">
    <location>
        <position position="96"/>
    </location>
    <ligand>
        <name>GTP</name>
        <dbReference type="ChEBI" id="CHEBI:37565"/>
    </ligand>
</feature>
<dbReference type="GO" id="GO:0061603">
    <property type="term" value="F:molybdenum cofactor guanylyltransferase activity"/>
    <property type="evidence" value="ECO:0007669"/>
    <property type="project" value="UniProtKB-EC"/>
</dbReference>
<dbReference type="HAMAP" id="MF_00316">
    <property type="entry name" value="MobA"/>
    <property type="match status" value="1"/>
</dbReference>
<evidence type="ECO:0000313" key="10">
    <source>
        <dbReference type="EMBL" id="ALH81073.1"/>
    </source>
</evidence>
<comment type="subcellular location">
    <subcellularLocation>
        <location evidence="8">Cytoplasm</location>
    </subcellularLocation>
</comment>
<comment type="subunit">
    <text evidence="8">Monomer.</text>
</comment>
<evidence type="ECO:0000256" key="6">
    <source>
        <dbReference type="ARBA" id="ARBA00023134"/>
    </source>
</evidence>
<gene>
    <name evidence="8" type="primary">mobA</name>
    <name evidence="10" type="ORF">AN936_12055</name>
</gene>
<dbReference type="PANTHER" id="PTHR19136:SF81">
    <property type="entry name" value="MOLYBDENUM COFACTOR GUANYLYLTRANSFERASE"/>
    <property type="match status" value="1"/>
</dbReference>
<evidence type="ECO:0000256" key="5">
    <source>
        <dbReference type="ARBA" id="ARBA00022842"/>
    </source>
</evidence>
<organism evidence="10 11">
    <name type="scientific">Sphingopyxis macrogoltabida</name>
    <name type="common">Sphingomonas macrogoltabidus</name>
    <dbReference type="NCBI Taxonomy" id="33050"/>
    <lineage>
        <taxon>Bacteria</taxon>
        <taxon>Pseudomonadati</taxon>
        <taxon>Pseudomonadota</taxon>
        <taxon>Alphaproteobacteria</taxon>
        <taxon>Sphingomonadales</taxon>
        <taxon>Sphingomonadaceae</taxon>
        <taxon>Sphingopyxis</taxon>
    </lineage>
</organism>
<dbReference type="CDD" id="cd02503">
    <property type="entry name" value="MobA"/>
    <property type="match status" value="1"/>
</dbReference>
<sequence>MTTRRVAGVVLAGGRSQRFGRDKAEEVYDGRKLIDWSIAALEPFVDTILIAGRNYPPYRWAPDRPDTGMGPLGGIAGAMLAAKTAGCTHLLSLPCDTPHVPADQLARLCKAGDGAYLTACPVIGLWPVEQAEPLARHLAAGGRRSVRTWADAQGATAIDGEEIANINSVEDFERLTRR</sequence>
<evidence type="ECO:0000256" key="8">
    <source>
        <dbReference type="HAMAP-Rule" id="MF_00316"/>
    </source>
</evidence>
<dbReference type="EC" id="2.7.7.77" evidence="8"/>
<dbReference type="GO" id="GO:0005737">
    <property type="term" value="C:cytoplasm"/>
    <property type="evidence" value="ECO:0007669"/>
    <property type="project" value="UniProtKB-SubCell"/>
</dbReference>
<dbReference type="PANTHER" id="PTHR19136">
    <property type="entry name" value="MOLYBDENUM COFACTOR GUANYLYLTRANSFERASE"/>
    <property type="match status" value="1"/>
</dbReference>
<evidence type="ECO:0000256" key="7">
    <source>
        <dbReference type="ARBA" id="ARBA00023150"/>
    </source>
</evidence>
<evidence type="ECO:0000259" key="9">
    <source>
        <dbReference type="Pfam" id="PF12804"/>
    </source>
</evidence>
<feature type="binding site" evidence="8">
    <location>
        <position position="66"/>
    </location>
    <ligand>
        <name>GTP</name>
        <dbReference type="ChEBI" id="CHEBI:37565"/>
    </ligand>
</feature>
<dbReference type="Pfam" id="PF12804">
    <property type="entry name" value="NTP_transf_3"/>
    <property type="match status" value="1"/>
</dbReference>
<dbReference type="InterPro" id="IPR029044">
    <property type="entry name" value="Nucleotide-diphossugar_trans"/>
</dbReference>
<name>A0A0N9UYX5_SPHMC</name>
<dbReference type="RefSeq" id="WP_054588355.1">
    <property type="nucleotide sequence ID" value="NZ_CP012700.1"/>
</dbReference>
<dbReference type="OrthoDB" id="9788394at2"/>
<evidence type="ECO:0000256" key="1">
    <source>
        <dbReference type="ARBA" id="ARBA00022490"/>
    </source>
</evidence>
<keyword evidence="2 8" id="KW-0808">Transferase</keyword>
<feature type="binding site" evidence="8">
    <location>
        <begin position="11"/>
        <end position="13"/>
    </location>
    <ligand>
        <name>GTP</name>
        <dbReference type="ChEBI" id="CHEBI:37565"/>
    </ligand>
</feature>
<keyword evidence="3 8" id="KW-0479">Metal-binding</keyword>
<dbReference type="KEGG" id="smag:AN936_12055"/>
<dbReference type="PATRIC" id="fig|33050.5.peg.2491"/>
<evidence type="ECO:0000256" key="4">
    <source>
        <dbReference type="ARBA" id="ARBA00022741"/>
    </source>
</evidence>
<comment type="similarity">
    <text evidence="8">Belongs to the MobA family.</text>
</comment>
<dbReference type="InterPro" id="IPR013482">
    <property type="entry name" value="Molybde_CF_guanTrfase"/>
</dbReference>
<comment type="domain">
    <text evidence="8">The N-terminal domain determines nucleotide recognition and specific binding, while the C-terminal domain determines the specific binding to the target protein.</text>
</comment>
<protein>
    <recommendedName>
        <fullName evidence="8">Molybdenum cofactor guanylyltransferase</fullName>
        <shortName evidence="8">MoCo guanylyltransferase</shortName>
        <ecNumber evidence="8">2.7.7.77</ecNumber>
    </recommendedName>
    <alternativeName>
        <fullName evidence="8">GTP:molybdopterin guanylyltransferase</fullName>
    </alternativeName>
    <alternativeName>
        <fullName evidence="8">Mo-MPT guanylyltransferase</fullName>
    </alternativeName>
    <alternativeName>
        <fullName evidence="8">Molybdopterin guanylyltransferase</fullName>
    </alternativeName>
    <alternativeName>
        <fullName evidence="8">Molybdopterin-guanine dinucleotide synthase</fullName>
        <shortName evidence="8">MGD synthase</shortName>
    </alternativeName>
</protein>
<dbReference type="InterPro" id="IPR025877">
    <property type="entry name" value="MobA-like_NTP_Trfase"/>
</dbReference>
<dbReference type="SUPFAM" id="SSF53448">
    <property type="entry name" value="Nucleotide-diphospho-sugar transferases"/>
    <property type="match status" value="1"/>
</dbReference>
<keyword evidence="6 8" id="KW-0342">GTP-binding</keyword>
<dbReference type="AlphaFoldDB" id="A0A0N9UYX5"/>
<dbReference type="Proteomes" id="UP000058074">
    <property type="component" value="Chromosome"/>
</dbReference>